<dbReference type="GO" id="GO:0008270">
    <property type="term" value="F:zinc ion binding"/>
    <property type="evidence" value="ECO:0007669"/>
    <property type="project" value="InterPro"/>
</dbReference>
<dbReference type="Gene3D" id="3.20.20.330">
    <property type="entry name" value="Homocysteine-binding-like domain"/>
    <property type="match status" value="1"/>
</dbReference>
<dbReference type="PIRSF" id="PIRSF037505">
    <property type="entry name" value="Betaine_HMT"/>
    <property type="match status" value="1"/>
</dbReference>
<dbReference type="AlphaFoldDB" id="A0A0Q2V218"/>
<name>A0A0Q2V218_VIBFU</name>
<dbReference type="Pfam" id="PF02574">
    <property type="entry name" value="S-methyl_trans"/>
    <property type="match status" value="1"/>
</dbReference>
<dbReference type="PANTHER" id="PTHR11103:SF18">
    <property type="entry name" value="SLR1189 PROTEIN"/>
    <property type="match status" value="1"/>
</dbReference>
<dbReference type="GO" id="GO:0032259">
    <property type="term" value="P:methylation"/>
    <property type="evidence" value="ECO:0007669"/>
    <property type="project" value="UniProtKB-KW"/>
</dbReference>
<proteinExistence type="predicted"/>
<dbReference type="PROSITE" id="PS50970">
    <property type="entry name" value="HCY"/>
    <property type="match status" value="1"/>
</dbReference>
<evidence type="ECO:0000256" key="1">
    <source>
        <dbReference type="ARBA" id="ARBA00022603"/>
    </source>
</evidence>
<reference evidence="6 7" key="1">
    <citation type="submission" date="2015-08" db="EMBL/GenBank/DDBJ databases">
        <title>Antibacterial properties of a collection of Vibrionaceae strains.</title>
        <authorList>
            <person name="Giubergia S."/>
        </authorList>
    </citation>
    <scope>NUCLEOTIDE SEQUENCE [LARGE SCALE GENOMIC DNA]</scope>
    <source>
        <strain evidence="6 7">S0821</strain>
    </source>
</reference>
<dbReference type="RefSeq" id="WP_055465748.1">
    <property type="nucleotide sequence ID" value="NZ_CP046796.1"/>
</dbReference>
<evidence type="ECO:0000256" key="2">
    <source>
        <dbReference type="ARBA" id="ARBA00022679"/>
    </source>
</evidence>
<keyword evidence="2 4" id="KW-0808">Transferase</keyword>
<dbReference type="InterPro" id="IPR017226">
    <property type="entry name" value="BHMT-like"/>
</dbReference>
<feature type="binding site" evidence="3 4">
    <location>
        <position position="210"/>
    </location>
    <ligand>
        <name>Zn(2+)</name>
        <dbReference type="ChEBI" id="CHEBI:29105"/>
    </ligand>
</feature>
<dbReference type="GO" id="GO:0008168">
    <property type="term" value="F:methyltransferase activity"/>
    <property type="evidence" value="ECO:0007669"/>
    <property type="project" value="UniProtKB-UniRule"/>
</dbReference>
<feature type="domain" description="Hcy-binding" evidence="5">
    <location>
        <begin position="1"/>
        <end position="302"/>
    </location>
</feature>
<dbReference type="InterPro" id="IPR003726">
    <property type="entry name" value="HCY_dom"/>
</dbReference>
<gene>
    <name evidence="6" type="ORF">AMR76_07180</name>
</gene>
<evidence type="ECO:0000256" key="3">
    <source>
        <dbReference type="PIRSR" id="PIRSR037505-2"/>
    </source>
</evidence>
<protein>
    <submittedName>
        <fullName evidence="6">Homocysteine methyltransferase</fullName>
    </submittedName>
</protein>
<dbReference type="Proteomes" id="UP000051221">
    <property type="component" value="Unassembled WGS sequence"/>
</dbReference>
<sequence>MSNHAVSVLDGGMGRELEKRGAPFRQPEWSALAMIEAPEIVRDVHRAFIQSGADVITTNSYALVPFHIGEARFHQEAQLLAHRAGDVARQAVQLEGQATRVAGSIPPLFGSYRADLFDASRVAEIATPLINGLAPHVDFWLAETQSLIGESVAVKALLDELDTQHKPLWVSFTLEDAEPTDVPRLRSGETVAEAIHAMIALNVSAILFNCCQPEVIEEALAIAAGILKTTGAQQIQLGAYANAFPPQPKDATANDGLDELRADLTPPAYLLWAEKWQQQGASLIGGCCGIGPEHIATLSQHFSHAG</sequence>
<keyword evidence="1 4" id="KW-0489">Methyltransferase</keyword>
<feature type="binding site" evidence="3 4">
    <location>
        <position position="287"/>
    </location>
    <ligand>
        <name>Zn(2+)</name>
        <dbReference type="ChEBI" id="CHEBI:29105"/>
    </ligand>
</feature>
<dbReference type="EMBL" id="LKHS01000005">
    <property type="protein sequence ID" value="KQH86856.1"/>
    <property type="molecule type" value="Genomic_DNA"/>
</dbReference>
<feature type="binding site" evidence="3 4">
    <location>
        <position position="288"/>
    </location>
    <ligand>
        <name>Zn(2+)</name>
        <dbReference type="ChEBI" id="CHEBI:29105"/>
    </ligand>
</feature>
<keyword evidence="3 4" id="KW-0862">Zinc</keyword>
<dbReference type="PANTHER" id="PTHR11103">
    <property type="entry name" value="SLR1189 PROTEIN"/>
    <property type="match status" value="1"/>
</dbReference>
<comment type="caution">
    <text evidence="6">The sequence shown here is derived from an EMBL/GenBank/DDBJ whole genome shotgun (WGS) entry which is preliminary data.</text>
</comment>
<dbReference type="SUPFAM" id="SSF82282">
    <property type="entry name" value="Homocysteine S-methyltransferase"/>
    <property type="match status" value="1"/>
</dbReference>
<comment type="cofactor">
    <cofactor evidence="3">
        <name>Zn(2+)</name>
        <dbReference type="ChEBI" id="CHEBI:29105"/>
    </cofactor>
    <text evidence="3">Binds 1 zinc ion per subunit.</text>
</comment>
<evidence type="ECO:0000256" key="4">
    <source>
        <dbReference type="PROSITE-ProRule" id="PRU00333"/>
    </source>
</evidence>
<organism evidence="6 7">
    <name type="scientific">Vibrio furnissii</name>
    <dbReference type="NCBI Taxonomy" id="29494"/>
    <lineage>
        <taxon>Bacteria</taxon>
        <taxon>Pseudomonadati</taxon>
        <taxon>Pseudomonadota</taxon>
        <taxon>Gammaproteobacteria</taxon>
        <taxon>Vibrionales</taxon>
        <taxon>Vibrionaceae</taxon>
        <taxon>Vibrio</taxon>
    </lineage>
</organism>
<accession>A0A0Q2V218</accession>
<dbReference type="FunCoup" id="A0A0Q2V218">
    <property type="interactions" value="315"/>
</dbReference>
<dbReference type="InterPro" id="IPR036589">
    <property type="entry name" value="HCY_dom_sf"/>
</dbReference>
<evidence type="ECO:0000259" key="5">
    <source>
        <dbReference type="PROSITE" id="PS50970"/>
    </source>
</evidence>
<keyword evidence="3 4" id="KW-0479">Metal-binding</keyword>
<evidence type="ECO:0000313" key="6">
    <source>
        <dbReference type="EMBL" id="KQH86856.1"/>
    </source>
</evidence>
<dbReference type="GO" id="GO:0009086">
    <property type="term" value="P:methionine biosynthetic process"/>
    <property type="evidence" value="ECO:0007669"/>
    <property type="project" value="InterPro"/>
</dbReference>
<dbReference type="InParanoid" id="A0A0Q2V218"/>
<evidence type="ECO:0000313" key="7">
    <source>
        <dbReference type="Proteomes" id="UP000051221"/>
    </source>
</evidence>
<keyword evidence="7" id="KW-1185">Reference proteome</keyword>